<dbReference type="InterPro" id="IPR052337">
    <property type="entry name" value="SAT4-like"/>
</dbReference>
<comment type="subcellular location">
    <subcellularLocation>
        <location evidence="1">Membrane</location>
        <topology evidence="1">Multi-pass membrane protein</topology>
    </subcellularLocation>
</comment>
<evidence type="ECO:0000256" key="2">
    <source>
        <dbReference type="ARBA" id="ARBA00022692"/>
    </source>
</evidence>
<feature type="transmembrane region" description="Helical" evidence="6">
    <location>
        <begin position="63"/>
        <end position="82"/>
    </location>
</feature>
<evidence type="ECO:0000259" key="7">
    <source>
        <dbReference type="Pfam" id="PF20684"/>
    </source>
</evidence>
<evidence type="ECO:0000313" key="8">
    <source>
        <dbReference type="EMBL" id="KPA39009.1"/>
    </source>
</evidence>
<organism evidence="8 9">
    <name type="scientific">Fusarium langsethiae</name>
    <dbReference type="NCBI Taxonomy" id="179993"/>
    <lineage>
        <taxon>Eukaryota</taxon>
        <taxon>Fungi</taxon>
        <taxon>Dikarya</taxon>
        <taxon>Ascomycota</taxon>
        <taxon>Pezizomycotina</taxon>
        <taxon>Sordariomycetes</taxon>
        <taxon>Hypocreomycetidae</taxon>
        <taxon>Hypocreales</taxon>
        <taxon>Nectriaceae</taxon>
        <taxon>Fusarium</taxon>
    </lineage>
</organism>
<feature type="transmembrane region" description="Helical" evidence="6">
    <location>
        <begin position="30"/>
        <end position="51"/>
    </location>
</feature>
<keyword evidence="4 6" id="KW-0472">Membrane</keyword>
<evidence type="ECO:0000256" key="1">
    <source>
        <dbReference type="ARBA" id="ARBA00004141"/>
    </source>
</evidence>
<dbReference type="Pfam" id="PF20684">
    <property type="entry name" value="Fung_rhodopsin"/>
    <property type="match status" value="1"/>
</dbReference>
<evidence type="ECO:0000256" key="5">
    <source>
        <dbReference type="ARBA" id="ARBA00038359"/>
    </source>
</evidence>
<keyword evidence="3 6" id="KW-1133">Transmembrane helix</keyword>
<evidence type="ECO:0000256" key="6">
    <source>
        <dbReference type="SAM" id="Phobius"/>
    </source>
</evidence>
<feature type="transmembrane region" description="Helical" evidence="6">
    <location>
        <begin position="259"/>
        <end position="278"/>
    </location>
</feature>
<dbReference type="GO" id="GO:0016020">
    <property type="term" value="C:membrane"/>
    <property type="evidence" value="ECO:0007669"/>
    <property type="project" value="UniProtKB-SubCell"/>
</dbReference>
<protein>
    <submittedName>
        <fullName evidence="8">Integral membrane protein</fullName>
    </submittedName>
</protein>
<evidence type="ECO:0000256" key="3">
    <source>
        <dbReference type="ARBA" id="ARBA00022989"/>
    </source>
</evidence>
<proteinExistence type="inferred from homology"/>
<name>A0A0M9ESJ5_FUSLA</name>
<dbReference type="AlphaFoldDB" id="A0A0M9ESJ5"/>
<dbReference type="OrthoDB" id="3648173at2759"/>
<reference evidence="8 9" key="1">
    <citation type="submission" date="2015-04" db="EMBL/GenBank/DDBJ databases">
        <title>The draft genome sequence of Fusarium langsethiae, a T-2/HT-2 mycotoxin producer.</title>
        <authorList>
            <person name="Lysoe E."/>
            <person name="Divon H.H."/>
            <person name="Terzi V."/>
            <person name="Orru L."/>
            <person name="Lamontanara A."/>
            <person name="Kolseth A.-K."/>
            <person name="Frandsen R.J."/>
            <person name="Nielsen K."/>
            <person name="Thrane U."/>
        </authorList>
    </citation>
    <scope>NUCLEOTIDE SEQUENCE [LARGE SCALE GENOMIC DNA]</scope>
    <source>
        <strain evidence="8 9">Fl201059</strain>
    </source>
</reference>
<feature type="transmembrane region" description="Helical" evidence="6">
    <location>
        <begin position="107"/>
        <end position="129"/>
    </location>
</feature>
<feature type="transmembrane region" description="Helical" evidence="6">
    <location>
        <begin position="220"/>
        <end position="239"/>
    </location>
</feature>
<dbReference type="InterPro" id="IPR049326">
    <property type="entry name" value="Rhodopsin_dom_fungi"/>
</dbReference>
<dbReference type="EMBL" id="JXCE01000227">
    <property type="protein sequence ID" value="KPA39009.1"/>
    <property type="molecule type" value="Genomic_DNA"/>
</dbReference>
<feature type="transmembrane region" description="Helical" evidence="6">
    <location>
        <begin position="184"/>
        <end position="208"/>
    </location>
</feature>
<feature type="domain" description="Rhodopsin" evidence="7">
    <location>
        <begin position="47"/>
        <end position="284"/>
    </location>
</feature>
<sequence>MYLRWNDNKLKSMEPRDMENTGVASRSLEIQAVLITFSILSATTVALRTYIRTKVLNSFGLDDGLMVVAQVLATGAAVAIGFENKFGLGYHTWEQPESAYVPYMKSFYASIVIYNIAMCLVKIGILLQYRRVFAIQTIQLITCWGTALMVAWTVVIAFLNILICVPVAKFWYHDLPGRCLDPLLIWYIMAGFNLATDITIFCLPLPVIKSLNLPRKQKMMLFAIFSLGFFTCFISIYRIQTLRTAASTEDPNWDNVDAAIWSFLEITIAITAACLPTLRPLVSKLLPRMFSSTLGRSNRASRYTQPRNSLYVGNVPRTRTDRRSKMFDDTSTLTDEIIPMPVHDKALNSPHSANFSVSIRAGNQGAESEDTVPIYEGAGISAKTVIAQRVVEEEGWDSSRPSYSNKSF</sequence>
<evidence type="ECO:0000313" key="9">
    <source>
        <dbReference type="Proteomes" id="UP000037904"/>
    </source>
</evidence>
<dbReference type="Proteomes" id="UP000037904">
    <property type="component" value="Unassembled WGS sequence"/>
</dbReference>
<evidence type="ECO:0000256" key="4">
    <source>
        <dbReference type="ARBA" id="ARBA00023136"/>
    </source>
</evidence>
<feature type="transmembrane region" description="Helical" evidence="6">
    <location>
        <begin position="141"/>
        <end position="172"/>
    </location>
</feature>
<comment type="similarity">
    <text evidence="5">Belongs to the SAT4 family.</text>
</comment>
<dbReference type="PANTHER" id="PTHR33048">
    <property type="entry name" value="PTH11-LIKE INTEGRAL MEMBRANE PROTEIN (AFU_ORTHOLOGUE AFUA_5G11245)"/>
    <property type="match status" value="1"/>
</dbReference>
<dbReference type="PANTHER" id="PTHR33048:SF47">
    <property type="entry name" value="INTEGRAL MEMBRANE PROTEIN-RELATED"/>
    <property type="match status" value="1"/>
</dbReference>
<accession>A0A0M9ESJ5</accession>
<keyword evidence="2 6" id="KW-0812">Transmembrane</keyword>
<keyword evidence="9" id="KW-1185">Reference proteome</keyword>
<gene>
    <name evidence="8" type="ORF">FLAG1_08150</name>
</gene>
<comment type="caution">
    <text evidence="8">The sequence shown here is derived from an EMBL/GenBank/DDBJ whole genome shotgun (WGS) entry which is preliminary data.</text>
</comment>